<dbReference type="EMBL" id="LAJX01000337">
    <property type="protein sequence ID" value="KJV05008.1"/>
    <property type="molecule type" value="Genomic_DNA"/>
</dbReference>
<keyword evidence="1" id="KW-0732">Signal</keyword>
<evidence type="ECO:0008006" key="4">
    <source>
        <dbReference type="Google" id="ProtNLM"/>
    </source>
</evidence>
<comment type="caution">
    <text evidence="2">The sequence shown here is derived from an EMBL/GenBank/DDBJ whole genome shotgun (WGS) entry which is preliminary data.</text>
</comment>
<dbReference type="OrthoDB" id="5560538at2"/>
<feature type="signal peptide" evidence="1">
    <location>
        <begin position="1"/>
        <end position="21"/>
    </location>
</feature>
<dbReference type="AlphaFoldDB" id="A0A0F3IEN4"/>
<evidence type="ECO:0000313" key="2">
    <source>
        <dbReference type="EMBL" id="KJV05008.1"/>
    </source>
</evidence>
<accession>A0A0F3IEN4</accession>
<dbReference type="Gene3D" id="2.60.120.200">
    <property type="match status" value="1"/>
</dbReference>
<dbReference type="InterPro" id="IPR013320">
    <property type="entry name" value="ConA-like_dom_sf"/>
</dbReference>
<organism evidence="2 3">
    <name type="scientific">Methylocucumis oryzae</name>
    <dbReference type="NCBI Taxonomy" id="1632867"/>
    <lineage>
        <taxon>Bacteria</taxon>
        <taxon>Pseudomonadati</taxon>
        <taxon>Pseudomonadota</taxon>
        <taxon>Gammaproteobacteria</taxon>
        <taxon>Methylococcales</taxon>
        <taxon>Methylococcaceae</taxon>
        <taxon>Methylocucumis</taxon>
    </lineage>
</organism>
<sequence length="303" mass="32645">MKKQNLLFLLIMFMTSGFSSADISTGLVAHYRFDDCSATDSSGNEHNGVIHGAPKCAAGVNGKGLQFNGTDTYIEINDTPDLRLSGTSYTLSGWVLPKSYNDSYMSALLSKRGNQNGDGYIWGITGNVDSSPIGRQRVQISGGVDPSAYSTKASKLNAWRHFVVVYEVETQVIKFYSNSVLNGTASNIPSPNPNTTASLRIARDSDDLNALGPYFFNGLIDDLRIYNRALTAGEIAELFNLGQSISGSIKGLQQVSVMCTNVTTGQIVTIPLQSGSSWNCKKAGLKIQPNQSINISIDGKTYP</sequence>
<feature type="chain" id="PRO_5002462262" description="LamG-like jellyroll fold domain-containing protein" evidence="1">
    <location>
        <begin position="22"/>
        <end position="303"/>
    </location>
</feature>
<proteinExistence type="predicted"/>
<evidence type="ECO:0000313" key="3">
    <source>
        <dbReference type="Proteomes" id="UP000033684"/>
    </source>
</evidence>
<gene>
    <name evidence="2" type="ORF">VZ94_21245</name>
</gene>
<reference evidence="3" key="1">
    <citation type="submission" date="2015-03" db="EMBL/GenBank/DDBJ databases">
        <title>Draft genome sequence of a novel methanotroph (Sn10-6) isolated from flooded ricefield rhizosphere in India.</title>
        <authorList>
            <person name="Pandit P.S."/>
            <person name="Pore S.D."/>
            <person name="Arora P."/>
            <person name="Kapse N.G."/>
            <person name="Dhakephalkar P.K."/>
            <person name="Rahalkar M.C."/>
        </authorList>
    </citation>
    <scope>NUCLEOTIDE SEQUENCE [LARGE SCALE GENOMIC DNA]</scope>
    <source>
        <strain evidence="3">Sn10-6</strain>
    </source>
</reference>
<reference evidence="2 3" key="2">
    <citation type="journal article" date="2016" name="Microb. Ecol.">
        <title>Genome Characteristics of a Novel Type I Methanotroph (Sn10-6) Isolated from a Flooded Indian Rice Field.</title>
        <authorList>
            <person name="Rahalkar M.C."/>
            <person name="Pandit P.S."/>
            <person name="Dhakephalkar P.K."/>
            <person name="Pore S."/>
            <person name="Arora P."/>
            <person name="Kapse N."/>
        </authorList>
    </citation>
    <scope>NUCLEOTIDE SEQUENCE [LARGE SCALE GENOMIC DNA]</scope>
    <source>
        <strain evidence="2 3">Sn10-6</strain>
    </source>
</reference>
<dbReference type="Pfam" id="PF13385">
    <property type="entry name" value="Laminin_G_3"/>
    <property type="match status" value="1"/>
</dbReference>
<name>A0A0F3IEN4_9GAMM</name>
<dbReference type="SUPFAM" id="SSF49899">
    <property type="entry name" value="Concanavalin A-like lectins/glucanases"/>
    <property type="match status" value="1"/>
</dbReference>
<keyword evidence="3" id="KW-1185">Reference proteome</keyword>
<evidence type="ECO:0000256" key="1">
    <source>
        <dbReference type="SAM" id="SignalP"/>
    </source>
</evidence>
<dbReference type="RefSeq" id="WP_045780778.1">
    <property type="nucleotide sequence ID" value="NZ_LAJX01000337.1"/>
</dbReference>
<protein>
    <recommendedName>
        <fullName evidence="4">LamG-like jellyroll fold domain-containing protein</fullName>
    </recommendedName>
</protein>
<dbReference type="Proteomes" id="UP000033684">
    <property type="component" value="Unassembled WGS sequence"/>
</dbReference>